<dbReference type="WBParaSite" id="RSKR_0000858400.1">
    <property type="protein sequence ID" value="RSKR_0000858400.1"/>
    <property type="gene ID" value="RSKR_0000858400"/>
</dbReference>
<accession>A0AC35U748</accession>
<evidence type="ECO:0000313" key="2">
    <source>
        <dbReference type="WBParaSite" id="RSKR_0000858400.1"/>
    </source>
</evidence>
<evidence type="ECO:0000313" key="1">
    <source>
        <dbReference type="Proteomes" id="UP000095286"/>
    </source>
</evidence>
<reference evidence="2" key="1">
    <citation type="submission" date="2016-11" db="UniProtKB">
        <authorList>
            <consortium name="WormBaseParasite"/>
        </authorList>
    </citation>
    <scope>IDENTIFICATION</scope>
    <source>
        <strain evidence="2">KR3021</strain>
    </source>
</reference>
<proteinExistence type="predicted"/>
<organism evidence="1 2">
    <name type="scientific">Rhabditophanes sp. KR3021</name>
    <dbReference type="NCBI Taxonomy" id="114890"/>
    <lineage>
        <taxon>Eukaryota</taxon>
        <taxon>Metazoa</taxon>
        <taxon>Ecdysozoa</taxon>
        <taxon>Nematoda</taxon>
        <taxon>Chromadorea</taxon>
        <taxon>Rhabditida</taxon>
        <taxon>Tylenchina</taxon>
        <taxon>Panagrolaimomorpha</taxon>
        <taxon>Strongyloidoidea</taxon>
        <taxon>Alloionematidae</taxon>
        <taxon>Rhabditophanes</taxon>
    </lineage>
</organism>
<name>A0AC35U748_9BILA</name>
<dbReference type="Proteomes" id="UP000095286">
    <property type="component" value="Unplaced"/>
</dbReference>
<sequence>MKFFTSALFIGALLAFSEALPKLGKLQSVSIKGKLMCDDKGAESIRIKLYDVDTLTLDDKMGETTTDSTGSFKIEGSESAIFHIKPKLNIYHKCGDPTMMCHKKFSIRIPESYISEGETAEKTFDLGTLNLNGKFSGESRDCVNRR</sequence>
<protein>
    <submittedName>
        <fullName evidence="2">Transthyretin-like family protein</fullName>
    </submittedName>
</protein>